<keyword evidence="1" id="KW-0812">Transmembrane</keyword>
<organism evidence="2 3">
    <name type="scientific">Aspergillus sclerotiicarbonarius (strain CBS 121057 / IBT 28362)</name>
    <dbReference type="NCBI Taxonomy" id="1448318"/>
    <lineage>
        <taxon>Eukaryota</taxon>
        <taxon>Fungi</taxon>
        <taxon>Dikarya</taxon>
        <taxon>Ascomycota</taxon>
        <taxon>Pezizomycotina</taxon>
        <taxon>Eurotiomycetes</taxon>
        <taxon>Eurotiomycetidae</taxon>
        <taxon>Eurotiales</taxon>
        <taxon>Aspergillaceae</taxon>
        <taxon>Aspergillus</taxon>
        <taxon>Aspergillus subgen. Circumdati</taxon>
    </lineage>
</organism>
<dbReference type="VEuPathDB" id="FungiDB:BO78DRAFT_415539"/>
<accession>A0A319EIW8</accession>
<keyword evidence="3" id="KW-1185">Reference proteome</keyword>
<reference evidence="2 3" key="1">
    <citation type="submission" date="2018-02" db="EMBL/GenBank/DDBJ databases">
        <title>The genomes of Aspergillus section Nigri reveals drivers in fungal speciation.</title>
        <authorList>
            <consortium name="DOE Joint Genome Institute"/>
            <person name="Vesth T.C."/>
            <person name="Nybo J."/>
            <person name="Theobald S."/>
            <person name="Brandl J."/>
            <person name="Frisvad J.C."/>
            <person name="Nielsen K.F."/>
            <person name="Lyhne E.K."/>
            <person name="Kogle M.E."/>
            <person name="Kuo A."/>
            <person name="Riley R."/>
            <person name="Clum A."/>
            <person name="Nolan M."/>
            <person name="Lipzen A."/>
            <person name="Salamov A."/>
            <person name="Henrissat B."/>
            <person name="Wiebenga A."/>
            <person name="De vries R.P."/>
            <person name="Grigoriev I.V."/>
            <person name="Mortensen U.H."/>
            <person name="Andersen M.R."/>
            <person name="Baker S.E."/>
        </authorList>
    </citation>
    <scope>NUCLEOTIDE SEQUENCE [LARGE SCALE GENOMIC DNA]</scope>
    <source>
        <strain evidence="2 3">CBS 121057</strain>
    </source>
</reference>
<evidence type="ECO:0000313" key="3">
    <source>
        <dbReference type="Proteomes" id="UP000248423"/>
    </source>
</evidence>
<evidence type="ECO:0000313" key="2">
    <source>
        <dbReference type="EMBL" id="PYI09610.1"/>
    </source>
</evidence>
<dbReference type="OrthoDB" id="2152029at2759"/>
<evidence type="ECO:0008006" key="4">
    <source>
        <dbReference type="Google" id="ProtNLM"/>
    </source>
</evidence>
<dbReference type="STRING" id="1448318.A0A319EIW8"/>
<proteinExistence type="predicted"/>
<protein>
    <recommendedName>
        <fullName evidence="4">Alpha/beta-hydrolase</fullName>
    </recommendedName>
</protein>
<dbReference type="EMBL" id="KZ826326">
    <property type="protein sequence ID" value="PYI09610.1"/>
    <property type="molecule type" value="Genomic_DNA"/>
</dbReference>
<feature type="transmembrane region" description="Helical" evidence="1">
    <location>
        <begin position="16"/>
        <end position="38"/>
    </location>
</feature>
<dbReference type="AlphaFoldDB" id="A0A319EIW8"/>
<evidence type="ECO:0000256" key="1">
    <source>
        <dbReference type="SAM" id="Phobius"/>
    </source>
</evidence>
<sequence length="233" mass="26325">MSGRTSPVTWQPAKTIYILYFTATTLVQTLLLSVAYLCPRLRPLPTWSWKASMVRHITRFYFEYSSRLQVGTTLSLAPGHEGANFITIPPREKGRYTGFLNDPRIVPERIGATWYPVRYSRETDCEKKVVLHFHGGAFAALTDNGAVSCGPLISPTQAPFYTPVPLFMLASTGECLHEEIIQFDRDMRAVGNRIELCEVRDVAHDPYVSAWAFGCQAEVEQIMGEMWKSIRGE</sequence>
<dbReference type="Proteomes" id="UP000248423">
    <property type="component" value="Unassembled WGS sequence"/>
</dbReference>
<gene>
    <name evidence="2" type="ORF">BO78DRAFT_415539</name>
</gene>
<name>A0A319EIW8_ASPSB</name>
<keyword evidence="1" id="KW-1133">Transmembrane helix</keyword>
<keyword evidence="1" id="KW-0472">Membrane</keyword>